<accession>A0A9N7UDA7</accession>
<gene>
    <name evidence="1" type="ORF">PLEPLA_LOCUS17281</name>
</gene>
<protein>
    <submittedName>
        <fullName evidence="1">Uncharacterized protein</fullName>
    </submittedName>
</protein>
<evidence type="ECO:0000313" key="1">
    <source>
        <dbReference type="EMBL" id="CAB1429305.1"/>
    </source>
</evidence>
<comment type="caution">
    <text evidence="1">The sequence shown here is derived from an EMBL/GenBank/DDBJ whole genome shotgun (WGS) entry which is preliminary data.</text>
</comment>
<organism evidence="1 2">
    <name type="scientific">Pleuronectes platessa</name>
    <name type="common">European plaice</name>
    <dbReference type="NCBI Taxonomy" id="8262"/>
    <lineage>
        <taxon>Eukaryota</taxon>
        <taxon>Metazoa</taxon>
        <taxon>Chordata</taxon>
        <taxon>Craniata</taxon>
        <taxon>Vertebrata</taxon>
        <taxon>Euteleostomi</taxon>
        <taxon>Actinopterygii</taxon>
        <taxon>Neopterygii</taxon>
        <taxon>Teleostei</taxon>
        <taxon>Neoteleostei</taxon>
        <taxon>Acanthomorphata</taxon>
        <taxon>Carangaria</taxon>
        <taxon>Pleuronectiformes</taxon>
        <taxon>Pleuronectoidei</taxon>
        <taxon>Pleuronectidae</taxon>
        <taxon>Pleuronectes</taxon>
    </lineage>
</organism>
<sequence>MRVAIHDVDEGVSLDRQSDSFGAKGATLVLMCFKQLITVVEFSCYILPPASCLLLLPAACCSCLLRHPSPEHSGDFSVRVNPSDLENVLQGSSYAQGKPHYTHIFQSSCLQMALENIARHDEAHS</sequence>
<dbReference type="EMBL" id="CADEAL010001121">
    <property type="protein sequence ID" value="CAB1429305.1"/>
    <property type="molecule type" value="Genomic_DNA"/>
</dbReference>
<name>A0A9N7UDA7_PLEPL</name>
<evidence type="ECO:0000313" key="2">
    <source>
        <dbReference type="Proteomes" id="UP001153269"/>
    </source>
</evidence>
<dbReference type="AlphaFoldDB" id="A0A9N7UDA7"/>
<keyword evidence="2" id="KW-1185">Reference proteome</keyword>
<dbReference type="Proteomes" id="UP001153269">
    <property type="component" value="Unassembled WGS sequence"/>
</dbReference>
<reference evidence="1" key="1">
    <citation type="submission" date="2020-03" db="EMBL/GenBank/DDBJ databases">
        <authorList>
            <person name="Weist P."/>
        </authorList>
    </citation>
    <scope>NUCLEOTIDE SEQUENCE</scope>
</reference>
<proteinExistence type="predicted"/>